<evidence type="ECO:0000259" key="1">
    <source>
        <dbReference type="Pfam" id="PF01796"/>
    </source>
</evidence>
<reference evidence="3" key="1">
    <citation type="journal article" date="2015" name="Nature">
        <title>Complex archaea that bridge the gap between prokaryotes and eukaryotes.</title>
        <authorList>
            <person name="Spang A."/>
            <person name="Saw J.H."/>
            <person name="Jorgensen S.L."/>
            <person name="Zaremba-Niedzwiedzka K."/>
            <person name="Martijn J."/>
            <person name="Lind A.E."/>
            <person name="van Eijk R."/>
            <person name="Schleper C."/>
            <person name="Guy L."/>
            <person name="Ettema T.J."/>
        </authorList>
    </citation>
    <scope>NUCLEOTIDE SEQUENCE</scope>
</reference>
<evidence type="ECO:0000259" key="2">
    <source>
        <dbReference type="Pfam" id="PF12172"/>
    </source>
</evidence>
<dbReference type="Pfam" id="PF12172">
    <property type="entry name" value="zf-ChsH2"/>
    <property type="match status" value="1"/>
</dbReference>
<accession>A0A0F9S8K5</accession>
<feature type="domain" description="ChsH2 C-terminal OB-fold" evidence="1">
    <location>
        <begin position="58"/>
        <end position="121"/>
    </location>
</feature>
<evidence type="ECO:0000313" key="3">
    <source>
        <dbReference type="EMBL" id="KKN65240.1"/>
    </source>
</evidence>
<proteinExistence type="predicted"/>
<name>A0A0F9S8K5_9ZZZZ</name>
<comment type="caution">
    <text evidence="3">The sequence shown here is derived from an EMBL/GenBank/DDBJ whole genome shotgun (WGS) entry which is preliminary data.</text>
</comment>
<evidence type="ECO:0008006" key="4">
    <source>
        <dbReference type="Google" id="ProtNLM"/>
    </source>
</evidence>
<organism evidence="3">
    <name type="scientific">marine sediment metagenome</name>
    <dbReference type="NCBI Taxonomy" id="412755"/>
    <lineage>
        <taxon>unclassified sequences</taxon>
        <taxon>metagenomes</taxon>
        <taxon>ecological metagenomes</taxon>
    </lineage>
</organism>
<dbReference type="PANTHER" id="PTHR34075:SF5">
    <property type="entry name" value="BLR3430 PROTEIN"/>
    <property type="match status" value="1"/>
</dbReference>
<dbReference type="InterPro" id="IPR002878">
    <property type="entry name" value="ChsH2_C"/>
</dbReference>
<gene>
    <name evidence="3" type="ORF">LCGC14_0483410</name>
</gene>
<dbReference type="AlphaFoldDB" id="A0A0F9S8K5"/>
<dbReference type="Pfam" id="PF01796">
    <property type="entry name" value="OB_ChsH2_C"/>
    <property type="match status" value="1"/>
</dbReference>
<dbReference type="InterPro" id="IPR022002">
    <property type="entry name" value="ChsH2_Znr"/>
</dbReference>
<feature type="domain" description="ChsH2 rubredoxin-like zinc ribbon" evidence="2">
    <location>
        <begin position="20"/>
        <end position="55"/>
    </location>
</feature>
<dbReference type="EMBL" id="LAZR01000530">
    <property type="protein sequence ID" value="KKN65240.1"/>
    <property type="molecule type" value="Genomic_DNA"/>
</dbReference>
<dbReference type="PANTHER" id="PTHR34075">
    <property type="entry name" value="BLR3430 PROTEIN"/>
    <property type="match status" value="1"/>
</dbReference>
<dbReference type="SUPFAM" id="SSF50249">
    <property type="entry name" value="Nucleic acid-binding proteins"/>
    <property type="match status" value="1"/>
</dbReference>
<dbReference type="InterPro" id="IPR052513">
    <property type="entry name" value="Thioester_dehydratase-like"/>
</dbReference>
<dbReference type="InterPro" id="IPR012340">
    <property type="entry name" value="NA-bd_OB-fold"/>
</dbReference>
<protein>
    <recommendedName>
        <fullName evidence="4">DUF35 domain-containing protein</fullName>
    </recommendedName>
</protein>
<sequence>MTDQTFRVLPELNDLNRFFWTSGADQTLRILRCADCRHWLHPPGIICPICLSRKLSAEPVSGFGRIEAITVNHQPWSPGQPVPYAIAIVSLDEQAGLQLTTNIVGCDPEAAFIGQRVRVMFEQQEDIFLPLFTPV</sequence>